<protein>
    <submittedName>
        <fullName evidence="2">Uncharacterized protein</fullName>
    </submittedName>
</protein>
<accession>U7QIJ4</accession>
<dbReference type="NCBIfam" id="NF045624">
    <property type="entry name" value="filament_FraC"/>
    <property type="match status" value="1"/>
</dbReference>
<keyword evidence="1" id="KW-0472">Membrane</keyword>
<evidence type="ECO:0000256" key="1">
    <source>
        <dbReference type="SAM" id="Phobius"/>
    </source>
</evidence>
<dbReference type="Proteomes" id="UP000017127">
    <property type="component" value="Unassembled WGS sequence"/>
</dbReference>
<feature type="transmembrane region" description="Helical" evidence="1">
    <location>
        <begin position="6"/>
        <end position="29"/>
    </location>
</feature>
<feature type="transmembrane region" description="Helical" evidence="1">
    <location>
        <begin position="151"/>
        <end position="169"/>
    </location>
</feature>
<feature type="transmembrane region" description="Helical" evidence="1">
    <location>
        <begin position="86"/>
        <end position="112"/>
    </location>
</feature>
<evidence type="ECO:0000313" key="2">
    <source>
        <dbReference type="EMBL" id="ERT06251.1"/>
    </source>
</evidence>
<dbReference type="AlphaFoldDB" id="U7QIJ4"/>
<name>U7QIJ4_9CYAN</name>
<reference evidence="2 3" key="1">
    <citation type="journal article" date="2013" name="Front. Microbiol.">
        <title>Comparative genomic analyses of the cyanobacterium, Lyngbya aestuarii BL J, a powerful hydrogen producer.</title>
        <authorList>
            <person name="Kothari A."/>
            <person name="Vaughn M."/>
            <person name="Garcia-Pichel F."/>
        </authorList>
    </citation>
    <scope>NUCLEOTIDE SEQUENCE [LARGE SCALE GENOMIC DNA]</scope>
    <source>
        <strain evidence="2 3">BL J</strain>
    </source>
</reference>
<feature type="transmembrane region" description="Helical" evidence="1">
    <location>
        <begin position="41"/>
        <end position="66"/>
    </location>
</feature>
<dbReference type="EMBL" id="AUZM01000039">
    <property type="protein sequence ID" value="ERT06251.1"/>
    <property type="molecule type" value="Genomic_DNA"/>
</dbReference>
<dbReference type="OrthoDB" id="459393at2"/>
<organism evidence="2 3">
    <name type="scientific">Lyngbya aestuarii BL J</name>
    <dbReference type="NCBI Taxonomy" id="1348334"/>
    <lineage>
        <taxon>Bacteria</taxon>
        <taxon>Bacillati</taxon>
        <taxon>Cyanobacteriota</taxon>
        <taxon>Cyanophyceae</taxon>
        <taxon>Oscillatoriophycideae</taxon>
        <taxon>Oscillatoriales</taxon>
        <taxon>Microcoleaceae</taxon>
        <taxon>Lyngbya</taxon>
    </lineage>
</organism>
<proteinExistence type="predicted"/>
<gene>
    <name evidence="2" type="ORF">M595_3789</name>
</gene>
<keyword evidence="1" id="KW-1133">Transmembrane helix</keyword>
<dbReference type="InterPro" id="IPR054663">
    <property type="entry name" value="FraC"/>
</dbReference>
<sequence>MQPFILAGRAILFRLLRLLMTITIESFVYQKSFKISPKQGVKYAIIIDLFAEVFGAIVFTSLQTFFPFNTARHLIIYLTLDDFQKFAPDVIVLTLFYFLLFLLVKWIGLLFLDMFVFDNDNSVSDQATSTSNLERSTQWGNQFKIVTKAHTISYTVTLLFVLLKIRVFYF</sequence>
<keyword evidence="1" id="KW-0812">Transmembrane</keyword>
<dbReference type="RefSeq" id="WP_023067474.1">
    <property type="nucleotide sequence ID" value="NZ_AUZM01000039.1"/>
</dbReference>
<dbReference type="Pfam" id="PF24301">
    <property type="entry name" value="FraC"/>
    <property type="match status" value="1"/>
</dbReference>
<evidence type="ECO:0000313" key="3">
    <source>
        <dbReference type="Proteomes" id="UP000017127"/>
    </source>
</evidence>
<keyword evidence="3" id="KW-1185">Reference proteome</keyword>
<comment type="caution">
    <text evidence="2">The sequence shown here is derived from an EMBL/GenBank/DDBJ whole genome shotgun (WGS) entry which is preliminary data.</text>
</comment>